<dbReference type="PANTHER" id="PTHR43381">
    <property type="entry name" value="TRANSLATION INITIATION FACTOR IF-2-RELATED"/>
    <property type="match status" value="1"/>
</dbReference>
<organism evidence="10 11">
    <name type="scientific">Candidatus Ryanbacteria bacterium RIFCSPHIGHO2_01_FULL_48_27</name>
    <dbReference type="NCBI Taxonomy" id="1802115"/>
    <lineage>
        <taxon>Bacteria</taxon>
        <taxon>Candidatus Ryaniibacteriota</taxon>
    </lineage>
</organism>
<sequence length="512" mass="55514">MAQTTAAQQQPVRATRPPVVVVMGHIDHGKTTLLDFVRKSNVVSRESGGITQHIGAYEIVYNDRRMTFLDTPGHEVFSKMRSRGARVADVAILVVAADDGVKPQTLEALKAILDVHIPFVVAVNKMDKEAANPDKVKSELAEAGTLVEGWGGNVPVAYISAKTGSGVPDLLDLILLSVDLEELTGDPETQASGVVIESHLDARRGAVASLLIKNGTLRKGDFVVIRDAIAAVKILENDRGELKTEATFSSPVTVLGFSKVPAVGEEFYSYKDKKSAEAGMAVSQELRAKTTAPAVVAGRQEGMMILPLVLKTDVVGSREALEGELEKLAFMEIAPRLLKSDVGDIVDDDVKSVSSQKGGVVIGFKVKPSVSAKVLAERFGIEIKTFDVVYELVDWLKTELRRRVPPEVRRVEHGKLKILKVFKRMHDRYVFGGKVTAGFIRNEDKFDIVHGVELKGSGKIVNLQKNKNDAAEVKEGAECGISGDAAIEILEGDMMIAYAEEIVDRELTKPNA</sequence>
<dbReference type="InterPro" id="IPR015760">
    <property type="entry name" value="TIF_IF2"/>
</dbReference>
<gene>
    <name evidence="10" type="ORF">A2756_04895</name>
</gene>
<dbReference type="FunFam" id="3.40.50.10050:FF:000001">
    <property type="entry name" value="Translation initiation factor IF-2"/>
    <property type="match status" value="1"/>
</dbReference>
<dbReference type="Pfam" id="PF22042">
    <property type="entry name" value="EF-G_D2"/>
    <property type="match status" value="1"/>
</dbReference>
<dbReference type="InterPro" id="IPR000795">
    <property type="entry name" value="T_Tr_GTP-bd_dom"/>
</dbReference>
<dbReference type="FunFam" id="3.40.50.300:FF:000019">
    <property type="entry name" value="Translation initiation factor IF-2"/>
    <property type="match status" value="1"/>
</dbReference>
<protein>
    <recommendedName>
        <fullName evidence="2 7">Translation initiation factor IF-2</fullName>
    </recommendedName>
</protein>
<accession>A0A1G2FZU9</accession>
<evidence type="ECO:0000256" key="1">
    <source>
        <dbReference type="ARBA" id="ARBA00007733"/>
    </source>
</evidence>
<dbReference type="PROSITE" id="PS51722">
    <property type="entry name" value="G_TR_2"/>
    <property type="match status" value="1"/>
</dbReference>
<dbReference type="InterPro" id="IPR023115">
    <property type="entry name" value="TIF_IF2_dom3"/>
</dbReference>
<dbReference type="InterPro" id="IPR005225">
    <property type="entry name" value="Small_GTP-bd"/>
</dbReference>
<dbReference type="InterPro" id="IPR000178">
    <property type="entry name" value="TF_IF2_bacterial-like"/>
</dbReference>
<evidence type="ECO:0000256" key="7">
    <source>
        <dbReference type="NCBIfam" id="TIGR00487"/>
    </source>
</evidence>
<comment type="function">
    <text evidence="8">One of the essential components for the initiation of protein synthesis. Protects formylmethionyl-tRNA from spontaneous hydrolysis and promotes its binding to the 30S ribosomal subunits. Also involved in the hydrolysis of GTP during the formation of the 70S ribosomal complex.</text>
</comment>
<dbReference type="SUPFAM" id="SSF50447">
    <property type="entry name" value="Translation proteins"/>
    <property type="match status" value="2"/>
</dbReference>
<dbReference type="InterPro" id="IPR053905">
    <property type="entry name" value="EF-G-like_DII"/>
</dbReference>
<evidence type="ECO:0000256" key="5">
    <source>
        <dbReference type="ARBA" id="ARBA00022917"/>
    </source>
</evidence>
<evidence type="ECO:0000256" key="4">
    <source>
        <dbReference type="ARBA" id="ARBA00022741"/>
    </source>
</evidence>
<dbReference type="AlphaFoldDB" id="A0A1G2FZU9"/>
<dbReference type="Gene3D" id="2.40.30.10">
    <property type="entry name" value="Translation factors"/>
    <property type="match status" value="2"/>
</dbReference>
<dbReference type="GO" id="GO:0005525">
    <property type="term" value="F:GTP binding"/>
    <property type="evidence" value="ECO:0007669"/>
    <property type="project" value="UniProtKB-KW"/>
</dbReference>
<dbReference type="Pfam" id="PF00009">
    <property type="entry name" value="GTP_EFTU"/>
    <property type="match status" value="1"/>
</dbReference>
<evidence type="ECO:0000259" key="9">
    <source>
        <dbReference type="PROSITE" id="PS51722"/>
    </source>
</evidence>
<dbReference type="STRING" id="1802115.A2756_04895"/>
<dbReference type="SUPFAM" id="SSF52156">
    <property type="entry name" value="Initiation factor IF2/eIF5b, domain 3"/>
    <property type="match status" value="1"/>
</dbReference>
<dbReference type="PANTHER" id="PTHR43381:SF5">
    <property type="entry name" value="TR-TYPE G DOMAIN-CONTAINING PROTEIN"/>
    <property type="match status" value="1"/>
</dbReference>
<evidence type="ECO:0000256" key="6">
    <source>
        <dbReference type="ARBA" id="ARBA00023134"/>
    </source>
</evidence>
<keyword evidence="5 8" id="KW-0648">Protein biosynthesis</keyword>
<reference evidence="10 11" key="1">
    <citation type="journal article" date="2016" name="Nat. Commun.">
        <title>Thousands of microbial genomes shed light on interconnected biogeochemical processes in an aquifer system.</title>
        <authorList>
            <person name="Anantharaman K."/>
            <person name="Brown C.T."/>
            <person name="Hug L.A."/>
            <person name="Sharon I."/>
            <person name="Castelle C.J."/>
            <person name="Probst A.J."/>
            <person name="Thomas B.C."/>
            <person name="Singh A."/>
            <person name="Wilkins M.J."/>
            <person name="Karaoz U."/>
            <person name="Brodie E.L."/>
            <person name="Williams K.H."/>
            <person name="Hubbard S.S."/>
            <person name="Banfield J.F."/>
        </authorList>
    </citation>
    <scope>NUCLEOTIDE SEQUENCE [LARGE SCALE GENOMIC DNA]</scope>
</reference>
<dbReference type="CDD" id="cd01887">
    <property type="entry name" value="IF2_eIF5B"/>
    <property type="match status" value="1"/>
</dbReference>
<keyword evidence="3 8" id="KW-0396">Initiation factor</keyword>
<evidence type="ECO:0000313" key="10">
    <source>
        <dbReference type="EMBL" id="OGZ43615.1"/>
    </source>
</evidence>
<evidence type="ECO:0000256" key="3">
    <source>
        <dbReference type="ARBA" id="ARBA00022540"/>
    </source>
</evidence>
<name>A0A1G2FZU9_9BACT</name>
<dbReference type="SUPFAM" id="SSF52540">
    <property type="entry name" value="P-loop containing nucleoside triphosphate hydrolases"/>
    <property type="match status" value="1"/>
</dbReference>
<dbReference type="InterPro" id="IPR036925">
    <property type="entry name" value="TIF_IF2_dom3_sf"/>
</dbReference>
<dbReference type="Gene3D" id="3.40.50.10050">
    <property type="entry name" value="Translation initiation factor IF- 2, domain 3"/>
    <property type="match status" value="1"/>
</dbReference>
<dbReference type="EMBL" id="MHNL01000032">
    <property type="protein sequence ID" value="OGZ43615.1"/>
    <property type="molecule type" value="Genomic_DNA"/>
</dbReference>
<dbReference type="InterPro" id="IPR027417">
    <property type="entry name" value="P-loop_NTPase"/>
</dbReference>
<dbReference type="NCBIfam" id="TIGR00231">
    <property type="entry name" value="small_GTP"/>
    <property type="match status" value="1"/>
</dbReference>
<dbReference type="NCBIfam" id="TIGR00487">
    <property type="entry name" value="IF-2"/>
    <property type="match status" value="1"/>
</dbReference>
<proteinExistence type="inferred from homology"/>
<keyword evidence="4" id="KW-0547">Nucleotide-binding</keyword>
<dbReference type="Proteomes" id="UP000177785">
    <property type="component" value="Unassembled WGS sequence"/>
</dbReference>
<evidence type="ECO:0000313" key="11">
    <source>
        <dbReference type="Proteomes" id="UP000177785"/>
    </source>
</evidence>
<evidence type="ECO:0000256" key="8">
    <source>
        <dbReference type="RuleBase" id="RU000644"/>
    </source>
</evidence>
<dbReference type="GO" id="GO:0005737">
    <property type="term" value="C:cytoplasm"/>
    <property type="evidence" value="ECO:0007669"/>
    <property type="project" value="UniProtKB-UniRule"/>
</dbReference>
<keyword evidence="6" id="KW-0342">GTP-binding</keyword>
<dbReference type="InterPro" id="IPR009000">
    <property type="entry name" value="Transl_B-barrel_sf"/>
</dbReference>
<dbReference type="Gene3D" id="3.40.50.300">
    <property type="entry name" value="P-loop containing nucleotide triphosphate hydrolases"/>
    <property type="match status" value="1"/>
</dbReference>
<feature type="domain" description="Tr-type G" evidence="9">
    <location>
        <begin position="15"/>
        <end position="184"/>
    </location>
</feature>
<dbReference type="GO" id="GO:0003924">
    <property type="term" value="F:GTPase activity"/>
    <property type="evidence" value="ECO:0007669"/>
    <property type="project" value="InterPro"/>
</dbReference>
<comment type="caution">
    <text evidence="10">The sequence shown here is derived from an EMBL/GenBank/DDBJ whole genome shotgun (WGS) entry which is preliminary data.</text>
</comment>
<comment type="similarity">
    <text evidence="1 8">Belongs to the TRAFAC class translation factor GTPase superfamily. Classic translation factor GTPase family. IF-2 subfamily.</text>
</comment>
<dbReference type="Pfam" id="PF11987">
    <property type="entry name" value="IF-2"/>
    <property type="match status" value="1"/>
</dbReference>
<dbReference type="GO" id="GO:0003743">
    <property type="term" value="F:translation initiation factor activity"/>
    <property type="evidence" value="ECO:0007669"/>
    <property type="project" value="UniProtKB-UniRule"/>
</dbReference>
<evidence type="ECO:0000256" key="2">
    <source>
        <dbReference type="ARBA" id="ARBA00020675"/>
    </source>
</evidence>